<dbReference type="Pfam" id="PF00486">
    <property type="entry name" value="Trans_reg_C"/>
    <property type="match status" value="1"/>
</dbReference>
<evidence type="ECO:0000256" key="3">
    <source>
        <dbReference type="PROSITE-ProRule" id="PRU01091"/>
    </source>
</evidence>
<feature type="DNA-binding region" description="OmpR/PhoB-type" evidence="3">
    <location>
        <begin position="124"/>
        <end position="219"/>
    </location>
</feature>
<dbReference type="EMBL" id="RKHL01000001">
    <property type="protein sequence ID" value="ROR81667.1"/>
    <property type="molecule type" value="Genomic_DNA"/>
</dbReference>
<dbReference type="PANTHER" id="PTHR48111:SF36">
    <property type="entry name" value="TRANSCRIPTIONAL REGULATORY PROTEIN CUTR"/>
    <property type="match status" value="1"/>
</dbReference>
<proteinExistence type="predicted"/>
<dbReference type="InterPro" id="IPR036388">
    <property type="entry name" value="WH-like_DNA-bd_sf"/>
</dbReference>
<feature type="modified residue" description="4-aspartylphosphate" evidence="2">
    <location>
        <position position="51"/>
    </location>
</feature>
<dbReference type="Gene3D" id="6.10.250.690">
    <property type="match status" value="1"/>
</dbReference>
<name>A0A3N2C2C5_9MICO</name>
<dbReference type="Proteomes" id="UP000266915">
    <property type="component" value="Unassembled WGS sequence"/>
</dbReference>
<gene>
    <name evidence="6" type="ORF">EDD42_1738</name>
</gene>
<protein>
    <submittedName>
        <fullName evidence="6">Two-component system response regulator VanR</fullName>
    </submittedName>
</protein>
<dbReference type="InterPro" id="IPR011006">
    <property type="entry name" value="CheY-like_superfamily"/>
</dbReference>
<dbReference type="GO" id="GO:0032993">
    <property type="term" value="C:protein-DNA complex"/>
    <property type="evidence" value="ECO:0007669"/>
    <property type="project" value="TreeGrafter"/>
</dbReference>
<feature type="domain" description="Response regulatory" evidence="4">
    <location>
        <begin position="2"/>
        <end position="116"/>
    </location>
</feature>
<dbReference type="SMART" id="SM00448">
    <property type="entry name" value="REC"/>
    <property type="match status" value="1"/>
</dbReference>
<dbReference type="GO" id="GO:0000976">
    <property type="term" value="F:transcription cis-regulatory region binding"/>
    <property type="evidence" value="ECO:0007669"/>
    <property type="project" value="TreeGrafter"/>
</dbReference>
<dbReference type="Gene3D" id="3.40.50.2300">
    <property type="match status" value="1"/>
</dbReference>
<dbReference type="GO" id="GO:0000156">
    <property type="term" value="F:phosphorelay response regulator activity"/>
    <property type="evidence" value="ECO:0007669"/>
    <property type="project" value="TreeGrafter"/>
</dbReference>
<dbReference type="SMART" id="SM00862">
    <property type="entry name" value="Trans_reg_C"/>
    <property type="match status" value="1"/>
</dbReference>
<dbReference type="InterPro" id="IPR001867">
    <property type="entry name" value="OmpR/PhoB-type_DNA-bd"/>
</dbReference>
<dbReference type="SUPFAM" id="SSF52172">
    <property type="entry name" value="CheY-like"/>
    <property type="match status" value="1"/>
</dbReference>
<dbReference type="PANTHER" id="PTHR48111">
    <property type="entry name" value="REGULATOR OF RPOS"/>
    <property type="match status" value="1"/>
</dbReference>
<dbReference type="PROSITE" id="PS51755">
    <property type="entry name" value="OMPR_PHOB"/>
    <property type="match status" value="1"/>
</dbReference>
<evidence type="ECO:0000256" key="1">
    <source>
        <dbReference type="ARBA" id="ARBA00023125"/>
    </source>
</evidence>
<organism evidence="6 7">
    <name type="scientific">Plantibacter flavus</name>
    <dbReference type="NCBI Taxonomy" id="150123"/>
    <lineage>
        <taxon>Bacteria</taxon>
        <taxon>Bacillati</taxon>
        <taxon>Actinomycetota</taxon>
        <taxon>Actinomycetes</taxon>
        <taxon>Micrococcales</taxon>
        <taxon>Microbacteriaceae</taxon>
        <taxon>Plantibacter</taxon>
    </lineage>
</organism>
<dbReference type="AlphaFoldDB" id="A0A3N2C2C5"/>
<dbReference type="PROSITE" id="PS50110">
    <property type="entry name" value="RESPONSE_REGULATORY"/>
    <property type="match status" value="1"/>
</dbReference>
<keyword evidence="2" id="KW-0597">Phosphoprotein</keyword>
<evidence type="ECO:0000259" key="5">
    <source>
        <dbReference type="PROSITE" id="PS51755"/>
    </source>
</evidence>
<comment type="caution">
    <text evidence="6">The sequence shown here is derived from an EMBL/GenBank/DDBJ whole genome shotgun (WGS) entry which is preliminary data.</text>
</comment>
<dbReference type="RefSeq" id="WP_085510746.1">
    <property type="nucleotide sequence ID" value="NZ_FXAP01000001.1"/>
</dbReference>
<sequence length="224" mass="24909">MRVLIVEDDEFLAEAVQTGFRQEAIAADVVGDGRRALDAADLVEYDVVVLDRDIPVVHGDEVCAELIRREHPPRILMLTASSTLGDKVDGLSLGADDYLTKPFEFDELVARVLALYRRAHVATPPVLMMADLRLDSFRREAYRAGRYLHLTRKEFAVLEVLMRARGGVVSAERLLEQAWDENADPFTNAIRVTVSTLRKKLGTPPVLHTVPGVGYRLDDGGSRS</sequence>
<dbReference type="Pfam" id="PF00072">
    <property type="entry name" value="Response_reg"/>
    <property type="match status" value="1"/>
</dbReference>
<dbReference type="InterPro" id="IPR001789">
    <property type="entry name" value="Sig_transdc_resp-reg_receiver"/>
</dbReference>
<dbReference type="GO" id="GO:0005829">
    <property type="term" value="C:cytosol"/>
    <property type="evidence" value="ECO:0007669"/>
    <property type="project" value="TreeGrafter"/>
</dbReference>
<evidence type="ECO:0000313" key="6">
    <source>
        <dbReference type="EMBL" id="ROR81667.1"/>
    </source>
</evidence>
<evidence type="ECO:0000259" key="4">
    <source>
        <dbReference type="PROSITE" id="PS50110"/>
    </source>
</evidence>
<dbReference type="GO" id="GO:0006355">
    <property type="term" value="P:regulation of DNA-templated transcription"/>
    <property type="evidence" value="ECO:0007669"/>
    <property type="project" value="InterPro"/>
</dbReference>
<reference evidence="6 7" key="1">
    <citation type="submission" date="2018-11" db="EMBL/GenBank/DDBJ databases">
        <title>Sequencing the genomes of 1000 actinobacteria strains.</title>
        <authorList>
            <person name="Klenk H.-P."/>
        </authorList>
    </citation>
    <scope>NUCLEOTIDE SEQUENCE [LARGE SCALE GENOMIC DNA]</scope>
    <source>
        <strain evidence="6 7">DSM 14012</strain>
    </source>
</reference>
<keyword evidence="7" id="KW-1185">Reference proteome</keyword>
<evidence type="ECO:0000256" key="2">
    <source>
        <dbReference type="PROSITE-ProRule" id="PRU00169"/>
    </source>
</evidence>
<dbReference type="InterPro" id="IPR039420">
    <property type="entry name" value="WalR-like"/>
</dbReference>
<accession>A0A3N2C2C5</accession>
<keyword evidence="1 3" id="KW-0238">DNA-binding</keyword>
<dbReference type="Gene3D" id="1.10.10.10">
    <property type="entry name" value="Winged helix-like DNA-binding domain superfamily/Winged helix DNA-binding domain"/>
    <property type="match status" value="1"/>
</dbReference>
<dbReference type="CDD" id="cd00383">
    <property type="entry name" value="trans_reg_C"/>
    <property type="match status" value="1"/>
</dbReference>
<feature type="domain" description="OmpR/PhoB-type" evidence="5">
    <location>
        <begin position="124"/>
        <end position="219"/>
    </location>
</feature>
<evidence type="ECO:0000313" key="7">
    <source>
        <dbReference type="Proteomes" id="UP000266915"/>
    </source>
</evidence>